<dbReference type="Pfam" id="PF00443">
    <property type="entry name" value="UCH"/>
    <property type="match status" value="1"/>
</dbReference>
<dbReference type="PROSITE" id="PS50235">
    <property type="entry name" value="USP_3"/>
    <property type="match status" value="1"/>
</dbReference>
<name>A0ABD2JY00_HETSC</name>
<dbReference type="InterPro" id="IPR001394">
    <property type="entry name" value="Peptidase_C19_UCH"/>
</dbReference>
<keyword evidence="8" id="KW-0539">Nucleus</keyword>
<evidence type="ECO:0000313" key="13">
    <source>
        <dbReference type="Proteomes" id="UP001620645"/>
    </source>
</evidence>
<comment type="catalytic activity">
    <reaction evidence="1 9">
        <text>Thiol-dependent hydrolysis of ester, thioester, amide, peptide and isopeptide bonds formed by the C-terminal Gly of ubiquitin (a 76-residue protein attached to proteins as an intracellular targeting signal).</text>
        <dbReference type="EC" id="3.4.19.12"/>
    </reaction>
</comment>
<dbReference type="PANTHER" id="PTHR24006:SF722">
    <property type="entry name" value="UBIQUITIN CARBOXYL-TERMINAL HYDROLASE 48"/>
    <property type="match status" value="1"/>
</dbReference>
<evidence type="ECO:0000256" key="1">
    <source>
        <dbReference type="ARBA" id="ARBA00000707"/>
    </source>
</evidence>
<dbReference type="EC" id="3.4.19.12" evidence="9"/>
<dbReference type="PANTHER" id="PTHR24006">
    <property type="entry name" value="UBIQUITIN CARBOXYL-TERMINAL HYDROLASE"/>
    <property type="match status" value="1"/>
</dbReference>
<feature type="region of interest" description="Disordered" evidence="10">
    <location>
        <begin position="671"/>
        <end position="698"/>
    </location>
</feature>
<evidence type="ECO:0000256" key="6">
    <source>
        <dbReference type="ARBA" id="ARBA00022801"/>
    </source>
</evidence>
<keyword evidence="6 9" id="KW-0378">Hydrolase</keyword>
<dbReference type="Proteomes" id="UP001620645">
    <property type="component" value="Unassembled WGS sequence"/>
</dbReference>
<dbReference type="Gene3D" id="3.90.70.10">
    <property type="entry name" value="Cysteine proteinases"/>
    <property type="match status" value="1"/>
</dbReference>
<evidence type="ECO:0000256" key="9">
    <source>
        <dbReference type="RuleBase" id="RU366025"/>
    </source>
</evidence>
<dbReference type="PROSITE" id="PS00973">
    <property type="entry name" value="USP_2"/>
    <property type="match status" value="1"/>
</dbReference>
<evidence type="ECO:0000256" key="2">
    <source>
        <dbReference type="ARBA" id="ARBA00004123"/>
    </source>
</evidence>
<reference evidence="12 13" key="1">
    <citation type="submission" date="2024-10" db="EMBL/GenBank/DDBJ databases">
        <authorList>
            <person name="Kim D."/>
        </authorList>
    </citation>
    <scope>NUCLEOTIDE SEQUENCE [LARGE SCALE GENOMIC DNA]</scope>
    <source>
        <strain evidence="12">Taebaek</strain>
    </source>
</reference>
<keyword evidence="7 9" id="KW-0788">Thiol protease</keyword>
<keyword evidence="5 9" id="KW-0833">Ubl conjugation pathway</keyword>
<dbReference type="EMBL" id="JBICCN010000083">
    <property type="protein sequence ID" value="KAL3095449.1"/>
    <property type="molecule type" value="Genomic_DNA"/>
</dbReference>
<sequence>MENDALMEDGGQNQEDEMTLEDCWNICWLDSERCIAHKPPKRKAQNCKKNPYCIHRLGLEKFDKLLKTQQTSKVLVRREESKQPCGLNNAGNFCYVNSFLQIWFNDLKFRQCVYNWRSSTNWIMPQNAKLNIQTVMNCLQQLFLTMQFTPFEVTDANDFIKLLRLDNQQQDVQEFHTLFFGTIERTLEAHPNGRPVLDVIRQLFQSRISQTISCANCLRTSETVGEYRSLQIGIDGHNTLISAIQSFFAPEPLRDFRCDQCRESNCVTRSSRFTQLPELLIVQLNRYVLASNGNLRKLQNAVHYPRLLTAEELQLEGIPDYELCAVMIHEGKSTNSGHYYDVIRDPVIDRWFTYNDETVNQKRTAPGYLGRLTQKPRASADTTGCYALIYRRVGSGLRGTVQLPPENIVTEAKKRMEAEFAQQDKEDDLAFKKWKKHINERNHLLQQLWKELEVQEGHTSFEHPEDIAFLPTTLLTDLLTKELTAVEECKSVTATYKPSRVSDVPIQLCEHGRAMPGPFIRGEMKAVNTSAARRLIREFNVNTTLYTGANICINCCSRLRDHQETRRRGRTAAILYYPEGATLFIKLNGDENDGNTTKGKKASKGLIKIRICSDETINALKLRIYEKIDQSPVDQLLYMGGQVLDGNLTLERARVPANNFDNPLILIVQRRRKSGEDDDSDQKAGSSGGGGFHDTALS</sequence>
<comment type="similarity">
    <text evidence="3 9">Belongs to the peptidase C19 family.</text>
</comment>
<evidence type="ECO:0000256" key="7">
    <source>
        <dbReference type="ARBA" id="ARBA00022807"/>
    </source>
</evidence>
<dbReference type="SUPFAM" id="SSF54001">
    <property type="entry name" value="Cysteine proteinases"/>
    <property type="match status" value="1"/>
</dbReference>
<dbReference type="GO" id="GO:0006508">
    <property type="term" value="P:proteolysis"/>
    <property type="evidence" value="ECO:0007669"/>
    <property type="project" value="UniProtKB-KW"/>
</dbReference>
<dbReference type="InterPro" id="IPR038765">
    <property type="entry name" value="Papain-like_cys_pep_sf"/>
</dbReference>
<evidence type="ECO:0000256" key="8">
    <source>
        <dbReference type="ARBA" id="ARBA00023242"/>
    </source>
</evidence>
<feature type="domain" description="USP" evidence="11">
    <location>
        <begin position="85"/>
        <end position="393"/>
    </location>
</feature>
<comment type="caution">
    <text evidence="12">The sequence shown here is derived from an EMBL/GenBank/DDBJ whole genome shotgun (WGS) entry which is preliminary data.</text>
</comment>
<evidence type="ECO:0000256" key="3">
    <source>
        <dbReference type="ARBA" id="ARBA00009085"/>
    </source>
</evidence>
<dbReference type="PROSITE" id="PS00972">
    <property type="entry name" value="USP_1"/>
    <property type="match status" value="1"/>
</dbReference>
<dbReference type="InterPro" id="IPR050164">
    <property type="entry name" value="Peptidase_C19"/>
</dbReference>
<dbReference type="InterPro" id="IPR028889">
    <property type="entry name" value="USP"/>
</dbReference>
<proteinExistence type="inferred from homology"/>
<evidence type="ECO:0000259" key="11">
    <source>
        <dbReference type="PROSITE" id="PS50235"/>
    </source>
</evidence>
<dbReference type="GO" id="GO:0005634">
    <property type="term" value="C:nucleus"/>
    <property type="evidence" value="ECO:0007669"/>
    <property type="project" value="UniProtKB-SubCell"/>
</dbReference>
<gene>
    <name evidence="12" type="ORF">niasHS_007548</name>
</gene>
<dbReference type="SUPFAM" id="SSF54236">
    <property type="entry name" value="Ubiquitin-like"/>
    <property type="match status" value="1"/>
</dbReference>
<keyword evidence="4 9" id="KW-0645">Protease</keyword>
<comment type="subcellular location">
    <subcellularLocation>
        <location evidence="2">Nucleus</location>
    </subcellularLocation>
</comment>
<evidence type="ECO:0000256" key="10">
    <source>
        <dbReference type="SAM" id="MobiDB-lite"/>
    </source>
</evidence>
<accession>A0ABD2JY00</accession>
<evidence type="ECO:0000256" key="5">
    <source>
        <dbReference type="ARBA" id="ARBA00022786"/>
    </source>
</evidence>
<protein>
    <recommendedName>
        <fullName evidence="9">Ubiquitin carboxyl-terminal hydrolase</fullName>
        <ecNumber evidence="9">3.4.19.12</ecNumber>
    </recommendedName>
</protein>
<dbReference type="AlphaFoldDB" id="A0ABD2JY00"/>
<dbReference type="GO" id="GO:0004843">
    <property type="term" value="F:cysteine-type deubiquitinase activity"/>
    <property type="evidence" value="ECO:0007669"/>
    <property type="project" value="UniProtKB-UniRule"/>
</dbReference>
<dbReference type="InterPro" id="IPR029071">
    <property type="entry name" value="Ubiquitin-like_domsf"/>
</dbReference>
<keyword evidence="13" id="KW-1185">Reference proteome</keyword>
<evidence type="ECO:0000256" key="4">
    <source>
        <dbReference type="ARBA" id="ARBA00022670"/>
    </source>
</evidence>
<dbReference type="InterPro" id="IPR018200">
    <property type="entry name" value="USP_CS"/>
</dbReference>
<organism evidence="12 13">
    <name type="scientific">Heterodera schachtii</name>
    <name type="common">Sugarbeet cyst nematode worm</name>
    <name type="synonym">Tylenchus schachtii</name>
    <dbReference type="NCBI Taxonomy" id="97005"/>
    <lineage>
        <taxon>Eukaryota</taxon>
        <taxon>Metazoa</taxon>
        <taxon>Ecdysozoa</taxon>
        <taxon>Nematoda</taxon>
        <taxon>Chromadorea</taxon>
        <taxon>Rhabditida</taxon>
        <taxon>Tylenchina</taxon>
        <taxon>Tylenchomorpha</taxon>
        <taxon>Tylenchoidea</taxon>
        <taxon>Heteroderidae</taxon>
        <taxon>Heteroderinae</taxon>
        <taxon>Heterodera</taxon>
    </lineage>
</organism>
<evidence type="ECO:0000313" key="12">
    <source>
        <dbReference type="EMBL" id="KAL3095449.1"/>
    </source>
</evidence>